<dbReference type="EMBL" id="FWZT01000003">
    <property type="protein sequence ID" value="SMF00019.1"/>
    <property type="molecule type" value="Genomic_DNA"/>
</dbReference>
<name>A0A1Y6BAQ8_9BACT</name>
<dbReference type="InterPro" id="IPR051082">
    <property type="entry name" value="Pentapeptide-BTB/POZ_domain"/>
</dbReference>
<dbReference type="SUPFAM" id="SSF141571">
    <property type="entry name" value="Pentapeptide repeat-like"/>
    <property type="match status" value="4"/>
</dbReference>
<keyword evidence="2" id="KW-1185">Reference proteome</keyword>
<protein>
    <submittedName>
        <fullName evidence="1">Uncharacterized protein YjbI, contains pentapeptide repeats</fullName>
    </submittedName>
</protein>
<dbReference type="AlphaFoldDB" id="A0A1Y6BAQ8"/>
<dbReference type="Pfam" id="PF00805">
    <property type="entry name" value="Pentapeptide"/>
    <property type="match status" value="2"/>
</dbReference>
<evidence type="ECO:0000313" key="1">
    <source>
        <dbReference type="EMBL" id="SMF00019.1"/>
    </source>
</evidence>
<dbReference type="STRING" id="1513793.SAMN06296036_10361"/>
<sequence length="584" mass="63809">MMKSYILLLGLFSLSCSQYQGGDSPETNGRCPNMSANLVAYDFTGRDLSGCDFSGVNLSKANFSDAILRQTIFDQANLSESTFANNDAFEASFKGSFFRSATISQGNWVRADFTGAELSNLVWSGSTIEASNFQETQGSNVRFEDVTIIRSHFGDSAFSYTKFVRGVIQESYFNHTSENKGLAQVSFEETRLHRVTFEGAVSSGLNFTNNSQFSFVDFKAANLSASNFSSVSGANIRFDQGAITSSQFTGVNLNSSPIEPIVQASLEEEQQFWSIPESFEGLSFNQTTLSNTQFASSIMHGASFQKTVGSIHFRSSDISSSIFSEAELPLSTFSEGANLTNVQFNQADLSQSHFIGSIFNGTSFLGSQLKDARFSDIVGSQAGDAATGVLFQESPMDGVNFHRVKFSGLVFENVIELKGHIYSSEMVNSQFNNLSDSVINVFSSDLSLSSFFNSSLNFHAIKKSNFSNMTSDGFSFNNTKPWEENQFQIMIDHGNFSGAVLKGGVADQFYQWIFGVQSCTASNKALTPYGRLRHPQGANAPWKFSESILSPAAIDNLNLMQIQATCGNYQCVKNGSNLNCSVIP</sequence>
<dbReference type="PROSITE" id="PS51257">
    <property type="entry name" value="PROKAR_LIPOPROTEIN"/>
    <property type="match status" value="1"/>
</dbReference>
<reference evidence="2" key="1">
    <citation type="submission" date="2017-04" db="EMBL/GenBank/DDBJ databases">
        <authorList>
            <person name="Varghese N."/>
            <person name="Submissions S."/>
        </authorList>
    </citation>
    <scope>NUCLEOTIDE SEQUENCE [LARGE SCALE GENOMIC DNA]</scope>
    <source>
        <strain evidence="2">RKEM611</strain>
    </source>
</reference>
<organism evidence="1 2">
    <name type="scientific">Pseudobacteriovorax antillogorgiicola</name>
    <dbReference type="NCBI Taxonomy" id="1513793"/>
    <lineage>
        <taxon>Bacteria</taxon>
        <taxon>Pseudomonadati</taxon>
        <taxon>Bdellovibrionota</taxon>
        <taxon>Oligoflexia</taxon>
        <taxon>Oligoflexales</taxon>
        <taxon>Pseudobacteriovoracaceae</taxon>
        <taxon>Pseudobacteriovorax</taxon>
    </lineage>
</organism>
<accession>A0A1Y6BAQ8</accession>
<dbReference type="Gene3D" id="2.160.20.80">
    <property type="entry name" value="E3 ubiquitin-protein ligase SopA"/>
    <property type="match status" value="4"/>
</dbReference>
<dbReference type="PANTHER" id="PTHR14136">
    <property type="entry name" value="BTB_POZ DOMAIN-CONTAINING PROTEIN KCTD9"/>
    <property type="match status" value="1"/>
</dbReference>
<proteinExistence type="predicted"/>
<gene>
    <name evidence="1" type="ORF">SAMN06296036_10361</name>
</gene>
<dbReference type="Proteomes" id="UP000192907">
    <property type="component" value="Unassembled WGS sequence"/>
</dbReference>
<dbReference type="PANTHER" id="PTHR14136:SF17">
    <property type="entry name" value="BTB_POZ DOMAIN-CONTAINING PROTEIN KCTD9"/>
    <property type="match status" value="1"/>
</dbReference>
<dbReference type="InterPro" id="IPR001646">
    <property type="entry name" value="5peptide_repeat"/>
</dbReference>
<evidence type="ECO:0000313" key="2">
    <source>
        <dbReference type="Proteomes" id="UP000192907"/>
    </source>
</evidence>